<organism evidence="1 2">
    <name type="scientific">Bordetella pseudohinzii</name>
    <dbReference type="NCBI Taxonomy" id="1331258"/>
    <lineage>
        <taxon>Bacteria</taxon>
        <taxon>Pseudomonadati</taxon>
        <taxon>Pseudomonadota</taxon>
        <taxon>Betaproteobacteria</taxon>
        <taxon>Burkholderiales</taxon>
        <taxon>Alcaligenaceae</taxon>
        <taxon>Bordetella</taxon>
    </lineage>
</organism>
<evidence type="ECO:0000313" key="2">
    <source>
        <dbReference type="Proteomes" id="UP000092950"/>
    </source>
</evidence>
<accession>A0ABM6DFU9</accession>
<dbReference type="RefSeq" id="WP_048026366.1">
    <property type="nucleotide sequence ID" value="NZ_CAJGUP010000217.1"/>
</dbReference>
<name>A0ABM6DFU9_9BORD</name>
<sequence>MLHGARHGRAPNRLRMQINQAAVLPGLERDHAGLMEAMRFAGLQRRLDTLIDIKAAGARFAHRDPALQADDLIARAGIEAAAPAARQGLKG</sequence>
<reference evidence="1 2" key="1">
    <citation type="submission" date="2016-07" db="EMBL/GenBank/DDBJ databases">
        <title>Complete genome sequences of Bordetella pseudohinzii.</title>
        <authorList>
            <person name="Spilker T."/>
            <person name="Darrah R."/>
            <person name="LiPuma J.J."/>
        </authorList>
    </citation>
    <scope>NUCLEOTIDE SEQUENCE [LARGE SCALE GENOMIC DNA]</scope>
    <source>
        <strain evidence="1 2">HI4681</strain>
    </source>
</reference>
<dbReference type="EMBL" id="CP016440">
    <property type="protein sequence ID" value="ANY16740.1"/>
    <property type="molecule type" value="Genomic_DNA"/>
</dbReference>
<evidence type="ECO:0000313" key="1">
    <source>
        <dbReference type="EMBL" id="ANY16740.1"/>
    </source>
</evidence>
<proteinExistence type="predicted"/>
<protein>
    <submittedName>
        <fullName evidence="1">Uncharacterized protein</fullName>
    </submittedName>
</protein>
<gene>
    <name evidence="1" type="ORF">BBN53_13105</name>
</gene>
<keyword evidence="2" id="KW-1185">Reference proteome</keyword>
<dbReference type="Proteomes" id="UP000092950">
    <property type="component" value="Chromosome"/>
</dbReference>